<proteinExistence type="predicted"/>
<sequence length="578" mass="60299">MSVPEQTPISGPYIANGSTTQFSYTFYLLYETDLNVYVGGALKTLGTDYTVTGVGNSQGGNVVFTVAPAAGLEVIIRRDTPYTRQTDYADNGDLLADVVNDDFDRLWLALQEIFANFSSSISKPVGGNWDAQGLRITSVADGTQPQDAVTLKQLTTVNGSAGQSAAAAAASAAASAVSAAAAKISENNAKTSETNAKTSETNAAVSATNAGVSETNAAASAAAAKTSETNAKTSETNAANSAAAAKTDADRAKTEADKLADVNAFATTIKSVDVANSVTTFKGAQLFEAATAGAGSSSITTPNGAQIISMTVPDGALASGGTITGPSYNTRVYATNGDFWQTYEGFVYTQAGDIGAHRWSISRKTGAAVATPASMQLQSDHTLRIDADVVTNGQHQSWAQAPVNPPDGAFINTPMISSQLRGRGATADPRGAYCGFYLQEYVGHIPAVIININGYGSDQNWAFRSDGALTGALGAAQWSGSDVRIKDDIEPAANGAGERVDKIGVVEYTEISTGRRRRGWIAQQVDEIDPHYTFQAGYAIDVNGEKIDILNTDDRAMIADLIAEVQSLRQRVAALEAK</sequence>
<organism evidence="3 4">
    <name type="scientific">Izhakiella australiensis</name>
    <dbReference type="NCBI Taxonomy" id="1926881"/>
    <lineage>
        <taxon>Bacteria</taxon>
        <taxon>Pseudomonadati</taxon>
        <taxon>Pseudomonadota</taxon>
        <taxon>Gammaproteobacteria</taxon>
        <taxon>Enterobacterales</taxon>
        <taxon>Erwiniaceae</taxon>
        <taxon>Izhakiella</taxon>
    </lineage>
</organism>
<evidence type="ECO:0000259" key="2">
    <source>
        <dbReference type="PROSITE" id="PS51688"/>
    </source>
</evidence>
<dbReference type="AlphaFoldDB" id="A0A1S8YS20"/>
<feature type="domain" description="Peptidase S74" evidence="2">
    <location>
        <begin position="481"/>
        <end position="578"/>
    </location>
</feature>
<dbReference type="OrthoDB" id="7022686at2"/>
<gene>
    <name evidence="3" type="ORF">BTJ39_00195</name>
</gene>
<evidence type="ECO:0000256" key="1">
    <source>
        <dbReference type="SAM" id="MobiDB-lite"/>
    </source>
</evidence>
<dbReference type="EMBL" id="MRUL01000001">
    <property type="protein sequence ID" value="OON41626.1"/>
    <property type="molecule type" value="Genomic_DNA"/>
</dbReference>
<feature type="region of interest" description="Disordered" evidence="1">
    <location>
        <begin position="188"/>
        <end position="209"/>
    </location>
</feature>
<protein>
    <recommendedName>
        <fullName evidence="2">Peptidase S74 domain-containing protein</fullName>
    </recommendedName>
</protein>
<accession>A0A1S8YS20</accession>
<keyword evidence="4" id="KW-1185">Reference proteome</keyword>
<dbReference type="STRING" id="1926881.BTJ39_00195"/>
<comment type="caution">
    <text evidence="3">The sequence shown here is derived from an EMBL/GenBank/DDBJ whole genome shotgun (WGS) entry which is preliminary data.</text>
</comment>
<name>A0A1S8YS20_9GAMM</name>
<dbReference type="RefSeq" id="WP_078000649.1">
    <property type="nucleotide sequence ID" value="NZ_MRUL01000001.1"/>
</dbReference>
<dbReference type="InterPro" id="IPR030392">
    <property type="entry name" value="S74_ICA"/>
</dbReference>
<dbReference type="Pfam" id="PF13884">
    <property type="entry name" value="Peptidase_S74"/>
    <property type="match status" value="1"/>
</dbReference>
<evidence type="ECO:0000313" key="4">
    <source>
        <dbReference type="Proteomes" id="UP000190667"/>
    </source>
</evidence>
<dbReference type="Proteomes" id="UP000190667">
    <property type="component" value="Unassembled WGS sequence"/>
</dbReference>
<evidence type="ECO:0000313" key="3">
    <source>
        <dbReference type="EMBL" id="OON41626.1"/>
    </source>
</evidence>
<dbReference type="PROSITE" id="PS51688">
    <property type="entry name" value="ICA"/>
    <property type="match status" value="1"/>
</dbReference>
<feature type="region of interest" description="Disordered" evidence="1">
    <location>
        <begin position="223"/>
        <end position="247"/>
    </location>
</feature>
<reference evidence="3 4" key="1">
    <citation type="submission" date="2016-12" db="EMBL/GenBank/DDBJ databases">
        <title>Izhakiella australiana sp. nov. of genus Izhakiella isolated from Australian desert.</title>
        <authorList>
            <person name="Ji M."/>
        </authorList>
    </citation>
    <scope>NUCLEOTIDE SEQUENCE [LARGE SCALE GENOMIC DNA]</scope>
    <source>
        <strain evidence="3 4">D4N98</strain>
    </source>
</reference>
<feature type="compositionally biased region" description="Low complexity" evidence="1">
    <location>
        <begin position="223"/>
        <end position="246"/>
    </location>
</feature>